<dbReference type="Gene3D" id="3.30.70.270">
    <property type="match status" value="1"/>
</dbReference>
<gene>
    <name evidence="4" type="ORF">IW245_004883</name>
</gene>
<dbReference type="PANTHER" id="PTHR44757">
    <property type="entry name" value="DIGUANYLATE CYCLASE DGCP"/>
    <property type="match status" value="1"/>
</dbReference>
<dbReference type="PROSITE" id="PS50887">
    <property type="entry name" value="GGDEF"/>
    <property type="match status" value="1"/>
</dbReference>
<dbReference type="AlphaFoldDB" id="A0A8J7GUH1"/>
<feature type="transmembrane region" description="Helical" evidence="1">
    <location>
        <begin position="198"/>
        <end position="231"/>
    </location>
</feature>
<feature type="transmembrane region" description="Helical" evidence="1">
    <location>
        <begin position="154"/>
        <end position="178"/>
    </location>
</feature>
<keyword evidence="1" id="KW-0472">Membrane</keyword>
<dbReference type="SUPFAM" id="SSF141868">
    <property type="entry name" value="EAL domain-like"/>
    <property type="match status" value="1"/>
</dbReference>
<reference evidence="4" key="1">
    <citation type="submission" date="2020-11" db="EMBL/GenBank/DDBJ databases">
        <title>Sequencing the genomes of 1000 actinobacteria strains.</title>
        <authorList>
            <person name="Klenk H.-P."/>
        </authorList>
    </citation>
    <scope>NUCLEOTIDE SEQUENCE</scope>
    <source>
        <strain evidence="4">DSM 45356</strain>
    </source>
</reference>
<dbReference type="Pfam" id="PF00563">
    <property type="entry name" value="EAL"/>
    <property type="match status" value="1"/>
</dbReference>
<feature type="transmembrane region" description="Helical" evidence="1">
    <location>
        <begin position="122"/>
        <end position="142"/>
    </location>
</feature>
<name>A0A8J7GUH1_9ACTN</name>
<dbReference type="InterPro" id="IPR029787">
    <property type="entry name" value="Nucleotide_cyclase"/>
</dbReference>
<accession>A0A8J7GUH1</accession>
<dbReference type="InterPro" id="IPR000160">
    <property type="entry name" value="GGDEF_dom"/>
</dbReference>
<dbReference type="NCBIfam" id="TIGR00254">
    <property type="entry name" value="GGDEF"/>
    <property type="match status" value="1"/>
</dbReference>
<protein>
    <submittedName>
        <fullName evidence="4">Diguanylate cyclase (GGDEF)-like protein</fullName>
    </submittedName>
</protein>
<dbReference type="PANTHER" id="PTHR44757:SF2">
    <property type="entry name" value="BIOFILM ARCHITECTURE MAINTENANCE PROTEIN MBAA"/>
    <property type="match status" value="1"/>
</dbReference>
<proteinExistence type="predicted"/>
<comment type="caution">
    <text evidence="4">The sequence shown here is derived from an EMBL/GenBank/DDBJ whole genome shotgun (WGS) entry which is preliminary data.</text>
</comment>
<dbReference type="RefSeq" id="WP_197005422.1">
    <property type="nucleotide sequence ID" value="NZ_BONS01000009.1"/>
</dbReference>
<feature type="transmembrane region" description="Helical" evidence="1">
    <location>
        <begin position="16"/>
        <end position="38"/>
    </location>
</feature>
<keyword evidence="5" id="KW-1185">Reference proteome</keyword>
<dbReference type="Gene3D" id="3.20.20.450">
    <property type="entry name" value="EAL domain"/>
    <property type="match status" value="1"/>
</dbReference>
<feature type="domain" description="EAL" evidence="2">
    <location>
        <begin position="420"/>
        <end position="676"/>
    </location>
</feature>
<evidence type="ECO:0000259" key="3">
    <source>
        <dbReference type="PROSITE" id="PS50887"/>
    </source>
</evidence>
<feature type="transmembrane region" description="Helical" evidence="1">
    <location>
        <begin position="75"/>
        <end position="102"/>
    </location>
</feature>
<evidence type="ECO:0000313" key="5">
    <source>
        <dbReference type="Proteomes" id="UP000622552"/>
    </source>
</evidence>
<keyword evidence="1" id="KW-1133">Transmembrane helix</keyword>
<evidence type="ECO:0000259" key="2">
    <source>
        <dbReference type="PROSITE" id="PS50883"/>
    </source>
</evidence>
<sequence length="692" mass="75045">MEPTSLRNTAPPGRRLAFFGYLGLVILAAIAVVVPAAIEQGTPLLSLPGTYWLMFALACAADARPFNATGPRQSVAVFPSVCFAFAALLIWGLPAAVLVQASATLVFAWRMRHSFWRGLFNVGQYTLALSAAYGILSLAPVIPLRDGTVTRHDVVLLLVACSVWFAVSHGLVATAVWLRFGGSWRQTLTTTVGSEGLAAFALLLLGPFLVAAAQTSGWLIPLIVVPLYAVYRTARLSQEHERLSLLDPLTGLANRKALFTGVEEAIAALREIPAHAQDRRLALIVLDLDRFKQVNDALGHAVGDRLLIEVGRRLAGCVPADAVVARLGGDEFAVLAPRIADVEAAQALATTISVALNDPVRLDGMPLDVASSIGIALSPDHGDDFTTLLRHADVAMYDAKTRGDTVAVYVPESDHNSPARLGLLGDLRRSLETPGFGEVALYYQPQVDMSSGEVVGVEALLRWRHPVRGLVSPEELIKVAEHSGVMRLLTYRVIDEVLAQLARWAEGGMQLRAAINVSVRDLHTTDLVDYLAERLAEYGVAADQIQLEITEGALMADPRRVLATLQRLDRLGVALSLDDFGTGYSSLQHLRRLPLSEVKIDRSFVLGMSTDEDDASIVRSIIELAGALGLRVVAEGVEDERTWRWLVAHGCHVAQGWFYARPMPADELPRWLAKYRPPMLLRAVPNQPEAAS</sequence>
<dbReference type="EMBL" id="JADOUF010000001">
    <property type="protein sequence ID" value="MBG6138689.1"/>
    <property type="molecule type" value="Genomic_DNA"/>
</dbReference>
<evidence type="ECO:0000313" key="4">
    <source>
        <dbReference type="EMBL" id="MBG6138689.1"/>
    </source>
</evidence>
<dbReference type="CDD" id="cd01949">
    <property type="entry name" value="GGDEF"/>
    <property type="match status" value="1"/>
</dbReference>
<dbReference type="SMART" id="SM00267">
    <property type="entry name" value="GGDEF"/>
    <property type="match status" value="1"/>
</dbReference>
<evidence type="ECO:0000256" key="1">
    <source>
        <dbReference type="SAM" id="Phobius"/>
    </source>
</evidence>
<dbReference type="SUPFAM" id="SSF55073">
    <property type="entry name" value="Nucleotide cyclase"/>
    <property type="match status" value="1"/>
</dbReference>
<dbReference type="Pfam" id="PF00990">
    <property type="entry name" value="GGDEF"/>
    <property type="match status" value="1"/>
</dbReference>
<dbReference type="InterPro" id="IPR043128">
    <property type="entry name" value="Rev_trsase/Diguanyl_cyclase"/>
</dbReference>
<keyword evidence="1" id="KW-0812">Transmembrane</keyword>
<dbReference type="Proteomes" id="UP000622552">
    <property type="component" value="Unassembled WGS sequence"/>
</dbReference>
<dbReference type="PROSITE" id="PS50883">
    <property type="entry name" value="EAL"/>
    <property type="match status" value="1"/>
</dbReference>
<dbReference type="SMART" id="SM00052">
    <property type="entry name" value="EAL"/>
    <property type="match status" value="1"/>
</dbReference>
<dbReference type="InterPro" id="IPR035919">
    <property type="entry name" value="EAL_sf"/>
</dbReference>
<organism evidence="4 5">
    <name type="scientific">Longispora fulva</name>
    <dbReference type="NCBI Taxonomy" id="619741"/>
    <lineage>
        <taxon>Bacteria</taxon>
        <taxon>Bacillati</taxon>
        <taxon>Actinomycetota</taxon>
        <taxon>Actinomycetes</taxon>
        <taxon>Micromonosporales</taxon>
        <taxon>Micromonosporaceae</taxon>
        <taxon>Longispora</taxon>
    </lineage>
</organism>
<feature type="domain" description="GGDEF" evidence="3">
    <location>
        <begin position="279"/>
        <end position="412"/>
    </location>
</feature>
<dbReference type="InterPro" id="IPR052155">
    <property type="entry name" value="Biofilm_reg_signaling"/>
</dbReference>
<dbReference type="CDD" id="cd01948">
    <property type="entry name" value="EAL"/>
    <property type="match status" value="1"/>
</dbReference>
<dbReference type="InterPro" id="IPR001633">
    <property type="entry name" value="EAL_dom"/>
</dbReference>